<keyword evidence="4" id="KW-1185">Reference proteome</keyword>
<evidence type="ECO:0000256" key="1">
    <source>
        <dbReference type="ARBA" id="ARBA00022737"/>
    </source>
</evidence>
<dbReference type="OrthoDB" id="185373at2759"/>
<sequence length="1127" mass="129053">MLERASTCLESGGRRFFQAPKRCLRSRRMLHSSFWHHGASDLCLPVWWASTLIPDRLSGDIDGNESSTALSNNPRSHDGLILDFLYPEKTLALIQRMSGYGWDAIEARRAQQLKVGSIRQFSTTRRGQIHDKSNPFALNDASGELQEKLQHSTSADALRELLDSGVQDKEELAWQLFVSIPESDRAPRLCGDLLEYLGASNMSVDANRLVRIFDAIPTEKRRASSYRIAISAYLSRDMIPATTRLHEEAASRSLGLDFGTNLILGRMVRENRWDLVLRVFKTFYQCASRVDRRPIIWKRPPDDFRRLIWGEVLDLPDLRGHLVSLLRHFLQFQQVFQSSPEDEEVLKLFLNGFLPGVMDQVLLVKHPDENYIWGFFIGLFRDLKTLQLSTKYYYDYAMEKIFGLRRYRQYTNSWRKLLIDVYKLYKEEALQNPDPCFVPPKSLFKGLIKHVGDLGSTSGVAIYVKDWRTFYPDVPLPPTILRYLLDFYAEQGLAEKVEEYFNQYDPRAVNLRVISTLLYVFARRVDVESTSRQFKRISEEFGLAPDLACWNILLFAHTRADDLDGALAVFNNIIEAGFTPDKFTFGPLLDLCSARGDLEAYEVLWSRAEQLKVPLQSNANMRAKYVKACLNANDPEGAEAIAQQILQDKEAGIVKGSLTHTCNLMIAHYAVEGDIVSARRIYKQMVEHKIPLDSWTYAGLMRALIQVDQTNVAYNILRFTMPKNNMRVYAFHYAICMIGFLRENQFKKALKTRKRMLERGVQQTFDSRMASLQVLGVAQLQAMNESQTKYKKSKISYVRRRRRIVRVEQELRKILIEGTAADLAHDQPRHLSQIDSLGHGASQSYYGLLILLYGTNGAVNISKQLFKAALTTGLTGSDDRPSISLLTAIMEAHLRDKAYDKVAECWELVRSQAEQLVKTFEQARDPMSPKLEFNSLADSAVREAAAASKIAPSRRQILVRPVRVYIRSLLAQNDDRKLQEAQKTFFNLLTSGFELDNLTWNEFIQMLARRGRVLDAFTACEAYLIPQFPGWRDLNPFYIRRERKGFNWMDIRKGSITKGGLLPRYQTLVVLAAAYAQIKREEAAGSGYNQELGGWPTDVLGKVASNTVRAIETMPRTNDRLQQRFLR</sequence>
<evidence type="ECO:0000313" key="4">
    <source>
        <dbReference type="Proteomes" id="UP000800093"/>
    </source>
</evidence>
<dbReference type="EMBL" id="ML986742">
    <property type="protein sequence ID" value="KAF2258712.1"/>
    <property type="molecule type" value="Genomic_DNA"/>
</dbReference>
<proteinExistence type="predicted"/>
<dbReference type="GO" id="GO:0003729">
    <property type="term" value="F:mRNA binding"/>
    <property type="evidence" value="ECO:0007669"/>
    <property type="project" value="TreeGrafter"/>
</dbReference>
<feature type="repeat" description="PPR" evidence="2">
    <location>
        <begin position="658"/>
        <end position="692"/>
    </location>
</feature>
<name>A0A9P4JXE5_9PLEO</name>
<reference evidence="4" key="1">
    <citation type="journal article" date="2020" name="Stud. Mycol.">
        <title>101 Dothideomycetes genomes: A test case for predicting lifestyles and emergence of pathogens.</title>
        <authorList>
            <person name="Haridas S."/>
            <person name="Albert R."/>
            <person name="Binder M."/>
            <person name="Bloem J."/>
            <person name="LaButti K."/>
            <person name="Salamov A."/>
            <person name="Andreopoulos B."/>
            <person name="Baker S."/>
            <person name="Barry K."/>
            <person name="Bills G."/>
            <person name="Bluhm B."/>
            <person name="Cannon C."/>
            <person name="Castanera R."/>
            <person name="Culley D."/>
            <person name="Daum C."/>
            <person name="Ezra D."/>
            <person name="Gonzalez J."/>
            <person name="Henrissat B."/>
            <person name="Kuo A."/>
            <person name="Liang C."/>
            <person name="Lipzen A."/>
            <person name="Lutzoni F."/>
            <person name="Magnuson J."/>
            <person name="Mondo S."/>
            <person name="Nolan M."/>
            <person name="Ohm R."/>
            <person name="Pangilinan J."/>
            <person name="Park H.-J."/>
            <person name="Ramirez L."/>
            <person name="Alfaro M."/>
            <person name="Sun H."/>
            <person name="Tritt A."/>
            <person name="Yoshinaga Y."/>
            <person name="Zwiers L.-H."/>
            <person name="Turgeon B."/>
            <person name="Goodwin S."/>
            <person name="Spatafora J."/>
            <person name="Crous P."/>
            <person name="Grigoriev I."/>
        </authorList>
    </citation>
    <scope>NUCLEOTIDE SEQUENCE [LARGE SCALE GENOMIC DNA]</scope>
    <source>
        <strain evidence="4">CBS 304.66</strain>
    </source>
</reference>
<dbReference type="InterPro" id="IPR011990">
    <property type="entry name" value="TPR-like_helical_dom_sf"/>
</dbReference>
<dbReference type="SUPFAM" id="SSF48452">
    <property type="entry name" value="TPR-like"/>
    <property type="match status" value="1"/>
</dbReference>
<dbReference type="Gene3D" id="1.25.40.10">
    <property type="entry name" value="Tetratricopeptide repeat domain"/>
    <property type="match status" value="2"/>
</dbReference>
<gene>
    <name evidence="3" type="ORF">CC78DRAFT_572346</name>
</gene>
<evidence type="ECO:0000313" key="3">
    <source>
        <dbReference type="EMBL" id="KAF2258712.1"/>
    </source>
</evidence>
<evidence type="ECO:0000256" key="2">
    <source>
        <dbReference type="PROSITE-ProRule" id="PRU00708"/>
    </source>
</evidence>
<dbReference type="Proteomes" id="UP000800093">
    <property type="component" value="Unassembled WGS sequence"/>
</dbReference>
<keyword evidence="1" id="KW-0677">Repeat</keyword>
<accession>A0A9P4JXE5</accession>
<dbReference type="Pfam" id="PF01535">
    <property type="entry name" value="PPR"/>
    <property type="match status" value="2"/>
</dbReference>
<protein>
    <submittedName>
        <fullName evidence="3">Uncharacterized protein</fullName>
    </submittedName>
</protein>
<dbReference type="Pfam" id="PF13041">
    <property type="entry name" value="PPR_2"/>
    <property type="match status" value="1"/>
</dbReference>
<dbReference type="PANTHER" id="PTHR47933:SF11">
    <property type="entry name" value="PENTATRICOPEPTIDE REPEAT-CONTAINING PROTEIN 2"/>
    <property type="match status" value="1"/>
</dbReference>
<dbReference type="InterPro" id="IPR002885">
    <property type="entry name" value="PPR_rpt"/>
</dbReference>
<dbReference type="PANTHER" id="PTHR47933">
    <property type="entry name" value="PENTATRICOPEPTIDE REPEAT-CONTAINING PROTEIN 1, MITOCHONDRIAL"/>
    <property type="match status" value="1"/>
</dbReference>
<feature type="repeat" description="PPR" evidence="2">
    <location>
        <begin position="546"/>
        <end position="580"/>
    </location>
</feature>
<dbReference type="InterPro" id="IPR051240">
    <property type="entry name" value="Mito_RNA-Proc/Resp"/>
</dbReference>
<dbReference type="PROSITE" id="PS51375">
    <property type="entry name" value="PPR"/>
    <property type="match status" value="2"/>
</dbReference>
<dbReference type="AlphaFoldDB" id="A0A9P4JXE5"/>
<comment type="caution">
    <text evidence="3">The sequence shown here is derived from an EMBL/GenBank/DDBJ whole genome shotgun (WGS) entry which is preliminary data.</text>
</comment>
<organism evidence="3 4">
    <name type="scientific">Lojkania enalia</name>
    <dbReference type="NCBI Taxonomy" id="147567"/>
    <lineage>
        <taxon>Eukaryota</taxon>
        <taxon>Fungi</taxon>
        <taxon>Dikarya</taxon>
        <taxon>Ascomycota</taxon>
        <taxon>Pezizomycotina</taxon>
        <taxon>Dothideomycetes</taxon>
        <taxon>Pleosporomycetidae</taxon>
        <taxon>Pleosporales</taxon>
        <taxon>Pleosporales incertae sedis</taxon>
        <taxon>Lojkania</taxon>
    </lineage>
</organism>
<dbReference type="NCBIfam" id="TIGR00756">
    <property type="entry name" value="PPR"/>
    <property type="match status" value="2"/>
</dbReference>